<keyword evidence="3" id="KW-1185">Reference proteome</keyword>
<feature type="region of interest" description="Disordered" evidence="1">
    <location>
        <begin position="197"/>
        <end position="224"/>
    </location>
</feature>
<name>A0ABR3R4Z5_9PLEO</name>
<evidence type="ECO:0000313" key="2">
    <source>
        <dbReference type="EMBL" id="KAL1599204.1"/>
    </source>
</evidence>
<dbReference type="EMBL" id="JAKIXB020000021">
    <property type="protein sequence ID" value="KAL1599204.1"/>
    <property type="molecule type" value="Genomic_DNA"/>
</dbReference>
<organism evidence="2 3">
    <name type="scientific">Nothophoma quercina</name>
    <dbReference type="NCBI Taxonomy" id="749835"/>
    <lineage>
        <taxon>Eukaryota</taxon>
        <taxon>Fungi</taxon>
        <taxon>Dikarya</taxon>
        <taxon>Ascomycota</taxon>
        <taxon>Pezizomycotina</taxon>
        <taxon>Dothideomycetes</taxon>
        <taxon>Pleosporomycetidae</taxon>
        <taxon>Pleosporales</taxon>
        <taxon>Pleosporineae</taxon>
        <taxon>Didymellaceae</taxon>
        <taxon>Nothophoma</taxon>
    </lineage>
</organism>
<protein>
    <submittedName>
        <fullName evidence="2">Uncharacterized protein</fullName>
    </submittedName>
</protein>
<gene>
    <name evidence="2" type="ORF">SLS59_006656</name>
</gene>
<proteinExistence type="predicted"/>
<reference evidence="2 3" key="1">
    <citation type="submission" date="2024-02" db="EMBL/GenBank/DDBJ databases">
        <title>De novo assembly and annotation of 12 fungi associated with fruit tree decline syndrome in Ontario, Canada.</title>
        <authorList>
            <person name="Sulman M."/>
            <person name="Ellouze W."/>
            <person name="Ilyukhin E."/>
        </authorList>
    </citation>
    <scope>NUCLEOTIDE SEQUENCE [LARGE SCALE GENOMIC DNA]</scope>
    <source>
        <strain evidence="2 3">M97-236</strain>
    </source>
</reference>
<evidence type="ECO:0000313" key="3">
    <source>
        <dbReference type="Proteomes" id="UP001521222"/>
    </source>
</evidence>
<dbReference type="Proteomes" id="UP001521222">
    <property type="component" value="Unassembled WGS sequence"/>
</dbReference>
<accession>A0ABR3R4Z5</accession>
<evidence type="ECO:0000256" key="1">
    <source>
        <dbReference type="SAM" id="MobiDB-lite"/>
    </source>
</evidence>
<sequence length="224" mass="25554">MSPLKGIERILDETPGDLILKGRAQEELKKLIRRLGIAQGRVLSRLEGAVHENYRHFTTEDGTKCPIATELKAAYMRIHDLRKGERRRVGIYAQQRNELIYAINNPDGRKGALIDVIPAQVKTRQCGKWQAISEDFITDVLARYKDFVRIMQDLLENDIYMSDDHKMIRKRLSKQLPKFRQSFGEVTAMFSGAGAQPTVKRTRRNASGSSPALDRFSEFGSSQF</sequence>
<comment type="caution">
    <text evidence="2">The sequence shown here is derived from an EMBL/GenBank/DDBJ whole genome shotgun (WGS) entry which is preliminary data.</text>
</comment>